<dbReference type="Proteomes" id="UP000692954">
    <property type="component" value="Unassembled WGS sequence"/>
</dbReference>
<dbReference type="AlphaFoldDB" id="A0A8S1QZF7"/>
<gene>
    <name evidence="1" type="ORF">PSON_ATCC_30995.1.T1260002</name>
</gene>
<proteinExistence type="predicted"/>
<reference evidence="1" key="1">
    <citation type="submission" date="2021-01" db="EMBL/GenBank/DDBJ databases">
        <authorList>
            <consortium name="Genoscope - CEA"/>
            <person name="William W."/>
        </authorList>
    </citation>
    <scope>NUCLEOTIDE SEQUENCE</scope>
</reference>
<protein>
    <submittedName>
        <fullName evidence="1">Uncharacterized protein</fullName>
    </submittedName>
</protein>
<dbReference type="EMBL" id="CAJJDN010000126">
    <property type="protein sequence ID" value="CAD8120367.1"/>
    <property type="molecule type" value="Genomic_DNA"/>
</dbReference>
<sequence length="42" mass="5340">MKKFARMNICQNLLIKVYKRTYIYDILKQIDEEREYEEQLRI</sequence>
<organism evidence="1 2">
    <name type="scientific">Paramecium sonneborni</name>
    <dbReference type="NCBI Taxonomy" id="65129"/>
    <lineage>
        <taxon>Eukaryota</taxon>
        <taxon>Sar</taxon>
        <taxon>Alveolata</taxon>
        <taxon>Ciliophora</taxon>
        <taxon>Intramacronucleata</taxon>
        <taxon>Oligohymenophorea</taxon>
        <taxon>Peniculida</taxon>
        <taxon>Parameciidae</taxon>
        <taxon>Paramecium</taxon>
    </lineage>
</organism>
<comment type="caution">
    <text evidence="1">The sequence shown here is derived from an EMBL/GenBank/DDBJ whole genome shotgun (WGS) entry which is preliminary data.</text>
</comment>
<name>A0A8S1QZF7_9CILI</name>
<accession>A0A8S1QZF7</accession>
<evidence type="ECO:0000313" key="2">
    <source>
        <dbReference type="Proteomes" id="UP000692954"/>
    </source>
</evidence>
<keyword evidence="2" id="KW-1185">Reference proteome</keyword>
<evidence type="ECO:0000313" key="1">
    <source>
        <dbReference type="EMBL" id="CAD8120367.1"/>
    </source>
</evidence>